<gene>
    <name evidence="3" type="ORF">RND81_07G098500</name>
</gene>
<dbReference type="InterPro" id="IPR055276">
    <property type="entry name" value="NHL41-like"/>
</dbReference>
<keyword evidence="4" id="KW-1185">Reference proteome</keyword>
<dbReference type="PANTHER" id="PTHR48436">
    <property type="entry name" value="2, PUTATIVE-RELATED"/>
    <property type="match status" value="1"/>
</dbReference>
<dbReference type="Proteomes" id="UP001443914">
    <property type="component" value="Unassembled WGS sequence"/>
</dbReference>
<feature type="compositionally biased region" description="Polar residues" evidence="1">
    <location>
        <begin position="46"/>
        <end position="57"/>
    </location>
</feature>
<evidence type="ECO:0000313" key="3">
    <source>
        <dbReference type="EMBL" id="KAK9706009.1"/>
    </source>
</evidence>
<evidence type="ECO:0008006" key="5">
    <source>
        <dbReference type="Google" id="ProtNLM"/>
    </source>
</evidence>
<evidence type="ECO:0000256" key="2">
    <source>
        <dbReference type="SAM" id="Phobius"/>
    </source>
</evidence>
<proteinExistence type="predicted"/>
<keyword evidence="2" id="KW-0812">Transmembrane</keyword>
<sequence>MAYMKSDSDLASMATSSPRSSPKALPQVVYYVQSPSRDSHEEDKLSTSASPSATRVTTPAELRSPSDAVSLFSLLSRVSGPHGFRRKGRRERERERGRGLLSRPRHVEGLEDVKEEEPEDEEKDIYVNWWRNEEGEELSRSCKVLRCMLFLALFFLVGCFIIWCVSKPFVAQIHLKDMKVNNFYYGEGSDIRGVPTKMLTVNCTLNVAVHNTATFFGIHVTCSTIILRYYHLTIASGQLDAYYQQKKSWRKTTVNIEGRNIPLYGAGAGFMLSNHGNGVPLILEFVMWTQGNVVGKLIKAKHRQNVTCFLNINSNTEIAQFRGDSCRYR</sequence>
<keyword evidence="2" id="KW-1133">Transmembrane helix</keyword>
<name>A0AAW1JPI5_SAPOF</name>
<feature type="transmembrane region" description="Helical" evidence="2">
    <location>
        <begin position="144"/>
        <end position="163"/>
    </location>
</feature>
<feature type="region of interest" description="Disordered" evidence="1">
    <location>
        <begin position="1"/>
        <end position="63"/>
    </location>
</feature>
<evidence type="ECO:0000313" key="4">
    <source>
        <dbReference type="Proteomes" id="UP001443914"/>
    </source>
</evidence>
<reference evidence="3" key="1">
    <citation type="submission" date="2024-03" db="EMBL/GenBank/DDBJ databases">
        <title>WGS assembly of Saponaria officinalis var. Norfolk2.</title>
        <authorList>
            <person name="Jenkins J."/>
            <person name="Shu S."/>
            <person name="Grimwood J."/>
            <person name="Barry K."/>
            <person name="Goodstein D."/>
            <person name="Schmutz J."/>
            <person name="Leebens-Mack J."/>
            <person name="Osbourn A."/>
        </authorList>
    </citation>
    <scope>NUCLEOTIDE SEQUENCE [LARGE SCALE GENOMIC DNA]</scope>
    <source>
        <strain evidence="3">JIC</strain>
    </source>
</reference>
<organism evidence="3 4">
    <name type="scientific">Saponaria officinalis</name>
    <name type="common">Common soapwort</name>
    <name type="synonym">Lychnis saponaria</name>
    <dbReference type="NCBI Taxonomy" id="3572"/>
    <lineage>
        <taxon>Eukaryota</taxon>
        <taxon>Viridiplantae</taxon>
        <taxon>Streptophyta</taxon>
        <taxon>Embryophyta</taxon>
        <taxon>Tracheophyta</taxon>
        <taxon>Spermatophyta</taxon>
        <taxon>Magnoliopsida</taxon>
        <taxon>eudicotyledons</taxon>
        <taxon>Gunneridae</taxon>
        <taxon>Pentapetalae</taxon>
        <taxon>Caryophyllales</taxon>
        <taxon>Caryophyllaceae</taxon>
        <taxon>Caryophylleae</taxon>
        <taxon>Saponaria</taxon>
    </lineage>
</organism>
<feature type="region of interest" description="Disordered" evidence="1">
    <location>
        <begin position="81"/>
        <end position="119"/>
    </location>
</feature>
<keyword evidence="2" id="KW-0472">Membrane</keyword>
<comment type="caution">
    <text evidence="3">The sequence shown here is derived from an EMBL/GenBank/DDBJ whole genome shotgun (WGS) entry which is preliminary data.</text>
</comment>
<dbReference type="EMBL" id="JBDFQZ010000007">
    <property type="protein sequence ID" value="KAK9706009.1"/>
    <property type="molecule type" value="Genomic_DNA"/>
</dbReference>
<dbReference type="PANTHER" id="PTHR48436:SF1">
    <property type="entry name" value="2, PUTATIVE-RELATED"/>
    <property type="match status" value="1"/>
</dbReference>
<accession>A0AAW1JPI5</accession>
<dbReference type="AlphaFoldDB" id="A0AAW1JPI5"/>
<protein>
    <recommendedName>
        <fullName evidence="5">Late embryogenesis abundant protein LEA-2 subgroup domain-containing protein</fullName>
    </recommendedName>
</protein>
<evidence type="ECO:0000256" key="1">
    <source>
        <dbReference type="SAM" id="MobiDB-lite"/>
    </source>
</evidence>